<sequence length="137" mass="16008">MKYISEDQEKDTFAFEATKEELEVCSKVIHLALEWLDEDFNTRHQNTSEDAYRAGLRLNKKLLALLNEHKEDTPVDTIIITIRFLEASIIYACFNEVCNGLSFGFANVPTLKELIGYNKEELRIFYAHYKKVYMDCI</sequence>
<keyword evidence="2" id="KW-1185">Reference proteome</keyword>
<evidence type="ECO:0000313" key="2">
    <source>
        <dbReference type="Proteomes" id="UP000516349"/>
    </source>
</evidence>
<dbReference type="KEGG" id="ebla:JGUZn3_11900"/>
<dbReference type="EMBL" id="CP060244">
    <property type="protein sequence ID" value="QNT78416.1"/>
    <property type="molecule type" value="Genomic_DNA"/>
</dbReference>
<evidence type="ECO:0000313" key="1">
    <source>
        <dbReference type="EMBL" id="QNT78416.1"/>
    </source>
</evidence>
<name>A0A7H1NRK6_9PROT</name>
<protein>
    <submittedName>
        <fullName evidence="1">Uncharacterized protein</fullName>
    </submittedName>
</protein>
<proteinExistence type="predicted"/>
<dbReference type="Proteomes" id="UP000516349">
    <property type="component" value="Chromosome"/>
</dbReference>
<reference evidence="1 2" key="1">
    <citation type="submission" date="2020-08" db="EMBL/GenBank/DDBJ databases">
        <title>Complete genome sequence of Entomobacter blattae G55GP.</title>
        <authorList>
            <person name="Poehlein A."/>
            <person name="Guzman J."/>
            <person name="Daniel R."/>
            <person name="Vilcinskas A."/>
        </authorList>
    </citation>
    <scope>NUCLEOTIDE SEQUENCE [LARGE SCALE GENOMIC DNA]</scope>
    <source>
        <strain evidence="1 2">G55GP</strain>
    </source>
</reference>
<dbReference type="RefSeq" id="WP_203412693.1">
    <property type="nucleotide sequence ID" value="NZ_CP060244.1"/>
</dbReference>
<gene>
    <name evidence="1" type="ORF">JGUZn3_11900</name>
</gene>
<organism evidence="1 2">
    <name type="scientific">Entomobacter blattae</name>
    <dbReference type="NCBI Taxonomy" id="2762277"/>
    <lineage>
        <taxon>Bacteria</taxon>
        <taxon>Pseudomonadati</taxon>
        <taxon>Pseudomonadota</taxon>
        <taxon>Alphaproteobacteria</taxon>
        <taxon>Acetobacterales</taxon>
        <taxon>Acetobacteraceae</taxon>
        <taxon>Entomobacter</taxon>
    </lineage>
</organism>
<dbReference type="AlphaFoldDB" id="A0A7H1NRK6"/>
<accession>A0A7H1NRK6</accession>